<evidence type="ECO:0000256" key="1">
    <source>
        <dbReference type="SAM" id="Phobius"/>
    </source>
</evidence>
<dbReference type="InterPro" id="IPR013424">
    <property type="entry name" value="Ice-binding_C"/>
</dbReference>
<dbReference type="Pfam" id="PF07589">
    <property type="entry name" value="PEP-CTERM"/>
    <property type="match status" value="1"/>
</dbReference>
<keyword evidence="1" id="KW-1133">Transmembrane helix</keyword>
<accession>A0ABT5K8P7</accession>
<feature type="domain" description="Ice-binding protein C-terminal" evidence="3">
    <location>
        <begin position="137"/>
        <end position="161"/>
    </location>
</feature>
<gene>
    <name evidence="4" type="ORF">OIK44_24815</name>
</gene>
<dbReference type="Proteomes" id="UP001221208">
    <property type="component" value="Unassembled WGS sequence"/>
</dbReference>
<keyword evidence="2" id="KW-0732">Signal</keyword>
<evidence type="ECO:0000256" key="2">
    <source>
        <dbReference type="SAM" id="SignalP"/>
    </source>
</evidence>
<keyword evidence="1" id="KW-0472">Membrane</keyword>
<sequence>MKLKSLLLAALLAGAFGSAAANDYNAPTVPLTGGPIDWSISFGTSHQAGAFTDTYTFTYSGLPGTAAGFFGNVATSVGQIDFGTASLNATPLNVTNLGGLSFSYYTSIPVQGLLTLVITGTSYGVASSYAGTLDVTAVPEPATYGMLLGGLALVGVVARRRKLS</sequence>
<evidence type="ECO:0000259" key="3">
    <source>
        <dbReference type="Pfam" id="PF07589"/>
    </source>
</evidence>
<protein>
    <submittedName>
        <fullName evidence="4">FxDxF family PEP-CTERM protein</fullName>
    </submittedName>
</protein>
<proteinExistence type="predicted"/>
<organism evidence="4 5">
    <name type="scientific">Janthinobacterium fluminis</name>
    <dbReference type="NCBI Taxonomy" id="2987524"/>
    <lineage>
        <taxon>Bacteria</taxon>
        <taxon>Pseudomonadati</taxon>
        <taxon>Pseudomonadota</taxon>
        <taxon>Betaproteobacteria</taxon>
        <taxon>Burkholderiales</taxon>
        <taxon>Oxalobacteraceae</taxon>
        <taxon>Janthinobacterium</taxon>
    </lineage>
</organism>
<name>A0ABT5K8P7_9BURK</name>
<dbReference type="NCBIfam" id="NF038126">
    <property type="entry name" value="PEP_CTERM_FxDxF"/>
    <property type="match status" value="1"/>
</dbReference>
<dbReference type="EMBL" id="JAQQXR010000019">
    <property type="protein sequence ID" value="MDC8760813.1"/>
    <property type="molecule type" value="Genomic_DNA"/>
</dbReference>
<comment type="caution">
    <text evidence="4">The sequence shown here is derived from an EMBL/GenBank/DDBJ whole genome shotgun (WGS) entry which is preliminary data.</text>
</comment>
<evidence type="ECO:0000313" key="4">
    <source>
        <dbReference type="EMBL" id="MDC8760813.1"/>
    </source>
</evidence>
<reference evidence="4 5" key="1">
    <citation type="submission" date="2022-10" db="EMBL/GenBank/DDBJ databases">
        <title>Janthinobacterium sp. hw3 Genome sequencing.</title>
        <authorList>
            <person name="Park S."/>
        </authorList>
    </citation>
    <scope>NUCLEOTIDE SEQUENCE [LARGE SCALE GENOMIC DNA]</scope>
    <source>
        <strain evidence="5">hw3</strain>
    </source>
</reference>
<feature type="chain" id="PRO_5045997314" evidence="2">
    <location>
        <begin position="22"/>
        <end position="164"/>
    </location>
</feature>
<keyword evidence="5" id="KW-1185">Reference proteome</keyword>
<dbReference type="NCBIfam" id="TIGR02595">
    <property type="entry name" value="PEP_CTERM"/>
    <property type="match status" value="1"/>
</dbReference>
<feature type="signal peptide" evidence="2">
    <location>
        <begin position="1"/>
        <end position="21"/>
    </location>
</feature>
<keyword evidence="1" id="KW-0812">Transmembrane</keyword>
<evidence type="ECO:0000313" key="5">
    <source>
        <dbReference type="Proteomes" id="UP001221208"/>
    </source>
</evidence>
<feature type="transmembrane region" description="Helical" evidence="1">
    <location>
        <begin position="141"/>
        <end position="158"/>
    </location>
</feature>